<comment type="caution">
    <text evidence="2">The sequence shown here is derived from an EMBL/GenBank/DDBJ whole genome shotgun (WGS) entry which is preliminary data.</text>
</comment>
<sequence>MLFLEKTLCTSGGTTLLTALGSTTARTQHSTSTSSSSSFPGGERRSTCRGRLSTAERRCVALWDLDRCHAVMEKESQSAPAVCKVFVPAIVSKRRPGPHALDLCPGEWQQGDTRLPHRQMLFPGCELSGRVTSVTTSSCSQRLRGKLVSGRGNPGNIWNRHRLNPDFRQGIISCFIKRIKLQSREFDQSPAHYTLSRGLFITSHHKDKEKPWRGGGVRIRPCGSVFVEFSCLSSHTVLDQVLCRTQPPRCLRSMEDEPSVCSALSDVESRRDKSFHRRPSLCHLKAVDIIDHTPPPDGSVVNVNPVAPEELMQSADWLSATLVLSMLPGRRFHRRKIFTIEAEPREETHDVTIRHREHLALPQFTSSSFPQAARGISGRSEQLHFSTMRGLHEQSSGPEGC</sequence>
<reference evidence="2" key="1">
    <citation type="submission" date="2020-03" db="EMBL/GenBank/DDBJ databases">
        <authorList>
            <person name="Weist P."/>
        </authorList>
    </citation>
    <scope>NUCLEOTIDE SEQUENCE</scope>
</reference>
<organism evidence="2 3">
    <name type="scientific">Pleuronectes platessa</name>
    <name type="common">European plaice</name>
    <dbReference type="NCBI Taxonomy" id="8262"/>
    <lineage>
        <taxon>Eukaryota</taxon>
        <taxon>Metazoa</taxon>
        <taxon>Chordata</taxon>
        <taxon>Craniata</taxon>
        <taxon>Vertebrata</taxon>
        <taxon>Euteleostomi</taxon>
        <taxon>Actinopterygii</taxon>
        <taxon>Neopterygii</taxon>
        <taxon>Teleostei</taxon>
        <taxon>Neoteleostei</taxon>
        <taxon>Acanthomorphata</taxon>
        <taxon>Carangaria</taxon>
        <taxon>Pleuronectiformes</taxon>
        <taxon>Pleuronectoidei</taxon>
        <taxon>Pleuronectidae</taxon>
        <taxon>Pleuronectes</taxon>
    </lineage>
</organism>
<dbReference type="EMBL" id="CADEAL010004269">
    <property type="protein sequence ID" value="CAB1455782.1"/>
    <property type="molecule type" value="Genomic_DNA"/>
</dbReference>
<evidence type="ECO:0000256" key="1">
    <source>
        <dbReference type="SAM" id="MobiDB-lite"/>
    </source>
</evidence>
<feature type="compositionally biased region" description="Low complexity" evidence="1">
    <location>
        <begin position="22"/>
        <end position="38"/>
    </location>
</feature>
<evidence type="ECO:0000313" key="3">
    <source>
        <dbReference type="Proteomes" id="UP001153269"/>
    </source>
</evidence>
<feature type="region of interest" description="Disordered" evidence="1">
    <location>
        <begin position="375"/>
        <end position="401"/>
    </location>
</feature>
<proteinExistence type="predicted"/>
<evidence type="ECO:0000313" key="2">
    <source>
        <dbReference type="EMBL" id="CAB1455782.1"/>
    </source>
</evidence>
<dbReference type="AlphaFoldDB" id="A0A9N7VMN4"/>
<accession>A0A9N7VMN4</accession>
<keyword evidence="3" id="KW-1185">Reference proteome</keyword>
<protein>
    <submittedName>
        <fullName evidence="2">Uncharacterized protein</fullName>
    </submittedName>
</protein>
<name>A0A9N7VMN4_PLEPL</name>
<feature type="region of interest" description="Disordered" evidence="1">
    <location>
        <begin position="22"/>
        <end position="47"/>
    </location>
</feature>
<gene>
    <name evidence="2" type="ORF">PLEPLA_LOCUS43563</name>
</gene>
<dbReference type="Proteomes" id="UP001153269">
    <property type="component" value="Unassembled WGS sequence"/>
</dbReference>